<evidence type="ECO:0000313" key="1">
    <source>
        <dbReference type="EMBL" id="MBB5254209.1"/>
    </source>
</evidence>
<sequence>MNKLEEFACIDFDLVCTKNVPKADSICFHIKDCNCVMMYIVEKKSEKFDPTSDKFDDAISQIDSTLTYLSSICNKIRCKKLLVVEYLTATKARLDKKSLPYIIEYKKIKNKKGLNIEEKIAKFVYENKKI</sequence>
<keyword evidence="3" id="KW-1185">Reference proteome</keyword>
<name>A0A650CGZ3_SULOH</name>
<evidence type="ECO:0000313" key="2">
    <source>
        <dbReference type="EMBL" id="QGR16807.1"/>
    </source>
</evidence>
<dbReference type="Proteomes" id="UP000427373">
    <property type="component" value="Chromosome"/>
</dbReference>
<reference evidence="1 4" key="2">
    <citation type="submission" date="2020-08" db="EMBL/GenBank/DDBJ databases">
        <title>Genomic Encyclopedia of Type Strains, Phase IV (KMG-IV): sequencing the most valuable type-strain genomes for metagenomic binning, comparative biology and taxonomic classification.</title>
        <authorList>
            <person name="Goeker M."/>
        </authorList>
    </citation>
    <scope>NUCLEOTIDE SEQUENCE [LARGE SCALE GENOMIC DNA]</scope>
    <source>
        <strain evidence="1 4">DSM 12421</strain>
    </source>
</reference>
<gene>
    <name evidence="2" type="ORF">D1869_06110</name>
    <name evidence="1" type="ORF">HNQ62_001982</name>
</gene>
<dbReference type="Proteomes" id="UP000582213">
    <property type="component" value="Unassembled WGS sequence"/>
</dbReference>
<proteinExistence type="predicted"/>
<evidence type="ECO:0000313" key="4">
    <source>
        <dbReference type="Proteomes" id="UP000582213"/>
    </source>
</evidence>
<evidence type="ECO:0000313" key="3">
    <source>
        <dbReference type="Proteomes" id="UP000427373"/>
    </source>
</evidence>
<dbReference type="RefSeq" id="WP_156014361.1">
    <property type="nucleotide sequence ID" value="NZ_CP045484.1"/>
</dbReference>
<protein>
    <submittedName>
        <fullName evidence="2">Uncharacterized protein</fullName>
    </submittedName>
</protein>
<accession>A0A650CGZ3</accession>
<dbReference type="KEGG" id="soh:D1869_06110"/>
<dbReference type="OrthoDB" id="382761at2157"/>
<dbReference type="AlphaFoldDB" id="A0A650CGZ3"/>
<dbReference type="EMBL" id="JACHFY010000012">
    <property type="protein sequence ID" value="MBB5254209.1"/>
    <property type="molecule type" value="Genomic_DNA"/>
</dbReference>
<dbReference type="EMBL" id="CP045484">
    <property type="protein sequence ID" value="QGR16807.1"/>
    <property type="molecule type" value="Genomic_DNA"/>
</dbReference>
<dbReference type="GeneID" id="42800802"/>
<reference evidence="2 3" key="1">
    <citation type="submission" date="2019-10" db="EMBL/GenBank/DDBJ databases">
        <title>Genome Sequences from Six Type Strain Members of the Archaeal Family Sulfolobaceae: Acidianus ambivalens, Acidianus infernus, Metallosphaera prunae, Stygiolobus azoricus, Sulfolobus metallicus, and Sulfurisphaera ohwakuensis.</title>
        <authorList>
            <person name="Counts J.A."/>
            <person name="Kelly R.M."/>
        </authorList>
    </citation>
    <scope>NUCLEOTIDE SEQUENCE [LARGE SCALE GENOMIC DNA]</scope>
    <source>
        <strain evidence="2 3">TA-1</strain>
    </source>
</reference>
<organism evidence="2 3">
    <name type="scientific">Sulfurisphaera ohwakuensis</name>
    <dbReference type="NCBI Taxonomy" id="69656"/>
    <lineage>
        <taxon>Archaea</taxon>
        <taxon>Thermoproteota</taxon>
        <taxon>Thermoprotei</taxon>
        <taxon>Sulfolobales</taxon>
        <taxon>Sulfolobaceae</taxon>
        <taxon>Sulfurisphaera</taxon>
    </lineage>
</organism>